<keyword evidence="2" id="KW-1185">Reference proteome</keyword>
<proteinExistence type="predicted"/>
<organism evidence="1 2">
    <name type="scientific">Aquatica leii</name>
    <dbReference type="NCBI Taxonomy" id="1421715"/>
    <lineage>
        <taxon>Eukaryota</taxon>
        <taxon>Metazoa</taxon>
        <taxon>Ecdysozoa</taxon>
        <taxon>Arthropoda</taxon>
        <taxon>Hexapoda</taxon>
        <taxon>Insecta</taxon>
        <taxon>Pterygota</taxon>
        <taxon>Neoptera</taxon>
        <taxon>Endopterygota</taxon>
        <taxon>Coleoptera</taxon>
        <taxon>Polyphaga</taxon>
        <taxon>Elateriformia</taxon>
        <taxon>Elateroidea</taxon>
        <taxon>Lampyridae</taxon>
        <taxon>Luciolinae</taxon>
        <taxon>Aquatica</taxon>
    </lineage>
</organism>
<dbReference type="Gene3D" id="1.10.2080.10">
    <property type="entry name" value="Insect odorant-binding protein A10/Ejaculatory bulb-specific protein 3"/>
    <property type="match status" value="1"/>
</dbReference>
<evidence type="ECO:0000313" key="1">
    <source>
        <dbReference type="EMBL" id="KAK4885679.1"/>
    </source>
</evidence>
<dbReference type="EMBL" id="JARPUR010000001">
    <property type="protein sequence ID" value="KAK4885679.1"/>
    <property type="molecule type" value="Genomic_DNA"/>
</dbReference>
<gene>
    <name evidence="1" type="ORF">RN001_001950</name>
</gene>
<reference evidence="2" key="1">
    <citation type="submission" date="2023-01" db="EMBL/GenBank/DDBJ databases">
        <title>Key to firefly adult light organ development and bioluminescence: homeobox transcription factors regulate luciferase expression and transportation to peroxisome.</title>
        <authorList>
            <person name="Fu X."/>
        </authorList>
    </citation>
    <scope>NUCLEOTIDE SEQUENCE [LARGE SCALE GENOMIC DNA]</scope>
</reference>
<dbReference type="Proteomes" id="UP001353858">
    <property type="component" value="Unassembled WGS sequence"/>
</dbReference>
<dbReference type="AlphaFoldDB" id="A0AAN7Q4Q8"/>
<protein>
    <submittedName>
        <fullName evidence="1">Uncharacterized protein</fullName>
    </submittedName>
</protein>
<dbReference type="PANTHER" id="PTHR11257">
    <property type="entry name" value="CHEMOSENSORY PROTEIN-RELATED"/>
    <property type="match status" value="1"/>
</dbReference>
<dbReference type="InterPro" id="IPR005055">
    <property type="entry name" value="A10/PebIII"/>
</dbReference>
<evidence type="ECO:0000313" key="2">
    <source>
        <dbReference type="Proteomes" id="UP001353858"/>
    </source>
</evidence>
<dbReference type="Pfam" id="PF03392">
    <property type="entry name" value="OS-D"/>
    <property type="match status" value="1"/>
</dbReference>
<accession>A0AAN7Q4Q8</accession>
<sequence>MSTNANESSGFTDIREVSLSCLKFASNFTPEVALSGSIISIANFINLFPNVTINIEAANTEWQLLGEGKFNNGLNENTDLNIFWKAVANAKNCLGEYNPLTNEIINLNQRLGSEDTSKKSVAELLSDNREKMKERLDKKRKKPFKFKVGDLVLVRSEPPNIYSDEFDNIDIDEILSNKRLVDNYLYCIKTGKKCTPDGLKARELIPDALKSKCVNCSQSQKDKAEKILEWAIQNRAKDFLEIEQIFDPQHNFRKEYEVELKGRNIIFPPLKE</sequence>
<dbReference type="InterPro" id="IPR036682">
    <property type="entry name" value="OS_D_A10/PebIII_sf"/>
</dbReference>
<comment type="caution">
    <text evidence="1">The sequence shown here is derived from an EMBL/GenBank/DDBJ whole genome shotgun (WGS) entry which is preliminary data.</text>
</comment>
<name>A0AAN7Q4Q8_9COLE</name>
<dbReference type="SUPFAM" id="SSF100910">
    <property type="entry name" value="Chemosensory protein Csp2"/>
    <property type="match status" value="1"/>
</dbReference>
<dbReference type="PANTHER" id="PTHR11257:SF12">
    <property type="entry name" value="EJACULATORY BULB-SPECIFIC PROTEIN 3-RELATED"/>
    <property type="match status" value="1"/>
</dbReference>